<dbReference type="Pfam" id="PF13424">
    <property type="entry name" value="TPR_12"/>
    <property type="match status" value="1"/>
</dbReference>
<dbReference type="Pfam" id="PF00931">
    <property type="entry name" value="NB-ARC"/>
    <property type="match status" value="1"/>
</dbReference>
<dbReference type="PATRIC" id="fig|1292037.4.peg.6369"/>
<dbReference type="PRINTS" id="PR00364">
    <property type="entry name" value="DISEASERSIST"/>
</dbReference>
<evidence type="ECO:0000313" key="3">
    <source>
        <dbReference type="Proteomes" id="UP000014139"/>
    </source>
</evidence>
<dbReference type="GO" id="GO:0043531">
    <property type="term" value="F:ADP binding"/>
    <property type="evidence" value="ECO:0007669"/>
    <property type="project" value="InterPro"/>
</dbReference>
<dbReference type="SMART" id="SM00028">
    <property type="entry name" value="TPR"/>
    <property type="match status" value="4"/>
</dbReference>
<feature type="domain" description="NB-ARC" evidence="1">
    <location>
        <begin position="234"/>
        <end position="379"/>
    </location>
</feature>
<gene>
    <name evidence="2" type="ORF">H480_33915</name>
</gene>
<organism evidence="2 3">
    <name type="scientific">Amycolatopsis vancoresmycina DSM 44592</name>
    <dbReference type="NCBI Taxonomy" id="1292037"/>
    <lineage>
        <taxon>Bacteria</taxon>
        <taxon>Bacillati</taxon>
        <taxon>Actinomycetota</taxon>
        <taxon>Actinomycetes</taxon>
        <taxon>Pseudonocardiales</taxon>
        <taxon>Pseudonocardiaceae</taxon>
        <taxon>Amycolatopsis</taxon>
    </lineage>
</organism>
<dbReference type="InterPro" id="IPR019734">
    <property type="entry name" value="TPR_rpt"/>
</dbReference>
<dbReference type="Gene3D" id="1.25.40.10">
    <property type="entry name" value="Tetratricopeptide repeat domain"/>
    <property type="match status" value="1"/>
</dbReference>
<dbReference type="EMBL" id="AOUO01000565">
    <property type="protein sequence ID" value="EOD64034.1"/>
    <property type="molecule type" value="Genomic_DNA"/>
</dbReference>
<dbReference type="InterPro" id="IPR011990">
    <property type="entry name" value="TPR-like_helical_dom_sf"/>
</dbReference>
<name>R1I0P5_9PSEU</name>
<dbReference type="PANTHER" id="PTHR47691:SF3">
    <property type="entry name" value="HTH-TYPE TRANSCRIPTIONAL REGULATOR RV0890C-RELATED"/>
    <property type="match status" value="1"/>
</dbReference>
<dbReference type="InterPro" id="IPR002182">
    <property type="entry name" value="NB-ARC"/>
</dbReference>
<protein>
    <submittedName>
        <fullName evidence="2">TPR repeat-containing protein</fullName>
    </submittedName>
</protein>
<dbReference type="Gene3D" id="3.40.50.300">
    <property type="entry name" value="P-loop containing nucleotide triphosphate hydrolases"/>
    <property type="match status" value="1"/>
</dbReference>
<comment type="caution">
    <text evidence="2">The sequence shown here is derived from an EMBL/GenBank/DDBJ whole genome shotgun (WGS) entry which is preliminary data.</text>
</comment>
<evidence type="ECO:0000313" key="2">
    <source>
        <dbReference type="EMBL" id="EOD64034.1"/>
    </source>
</evidence>
<dbReference type="SUPFAM" id="SSF48452">
    <property type="entry name" value="TPR-like"/>
    <property type="match status" value="1"/>
</dbReference>
<proteinExistence type="predicted"/>
<dbReference type="PANTHER" id="PTHR47691">
    <property type="entry name" value="REGULATOR-RELATED"/>
    <property type="match status" value="1"/>
</dbReference>
<dbReference type="SUPFAM" id="SSF52540">
    <property type="entry name" value="P-loop containing nucleoside triphosphate hydrolases"/>
    <property type="match status" value="1"/>
</dbReference>
<keyword evidence="3" id="KW-1185">Reference proteome</keyword>
<accession>R1I0P5</accession>
<dbReference type="Proteomes" id="UP000014139">
    <property type="component" value="Unassembled WGS sequence"/>
</dbReference>
<dbReference type="InterPro" id="IPR027417">
    <property type="entry name" value="P-loop_NTPase"/>
</dbReference>
<sequence>MRDGLHSIMRATFAATETPWEESYREASGDAVFALVPAEADKAAFLEAALPALVTQLRVHNETHPEAQRIRLRVALNAGEVGYDMHGVTSSSLIMTFRLCDSPPLKAALAASPGVLAVIASERLFDDVVRHVPAAAPTTWHPVTVVMKEVDTRGWITLPDHPYLTDTAVLAPQGASTTGPARTNPSEVVPRQLPAAVRDFTGRAEHLTALDALLPPGPARLGGASGQATPSVVITAVDGAGGIGKTTLALHWAYRVQDRFPDGTLHINLRGYGPGTPATTAEALSGFLRALGVASSAIPTDVDAQAALLRSLTASKRLLFVLDNAHSAEQVRPLLPSAPGCMVVVTSRDSLTGLVVTDAAHRLTLDLLTPSEAHELVTGIIGADRVAAESESTSELVRLCARLPLALRIAASRIAAHSHLSVTDVVTELTDDQTRLDILSEASDERSAIRAVFDWSYRRLPAQQARLFRRLGLHPGPDMSLAAAAALAELPPADVRRMLAALTSAHLIEPAPGGRYRFHDLLRTYSVDQAHRHDPVESRNQALESMLTWYTYTAYTLDIQVHPYYSRMPAVLAEPAHPRPLTGFDAAWSWFVSERINILAALQYSADHQLDHHTVPLAHATRFLTSVGSPRDRLDATLIGVVAARRTGNPSQEAFLLLSHSDVATRLGRTVEAGADLDRAAVLIKQLNKVELEISLLNDRGLLHRLQGRFEEAARWFALALPLTKGTGRWEAVVEGNLGSAYAGLGDYRRALEHGERDLRIRRRIGDLEGESGALTHLARAWCGLGDFDKANSLCLSAISLGRGSPYHRDMTVAEPLKVLASGLHELGRTDEAIEHWEQAAAIYDETGYPHNAADVRKLLRTLA</sequence>
<dbReference type="AlphaFoldDB" id="R1I0P5"/>
<evidence type="ECO:0000259" key="1">
    <source>
        <dbReference type="Pfam" id="PF00931"/>
    </source>
</evidence>
<reference evidence="2 3" key="1">
    <citation type="submission" date="2013-02" db="EMBL/GenBank/DDBJ databases">
        <title>Draft genome sequence of Amycolatopsis vancoresmycina strain DSM 44592T.</title>
        <authorList>
            <person name="Kumar S."/>
            <person name="Kaur N."/>
            <person name="Kaur C."/>
            <person name="Raghava G.P.S."/>
            <person name="Mayilraj S."/>
        </authorList>
    </citation>
    <scope>NUCLEOTIDE SEQUENCE [LARGE SCALE GENOMIC DNA]</scope>
    <source>
        <strain evidence="2 3">DSM 44592</strain>
    </source>
</reference>